<dbReference type="AlphaFoldDB" id="A0A6A6PZE5"/>
<dbReference type="OrthoDB" id="294378at2759"/>
<feature type="compositionally biased region" description="Acidic residues" evidence="5">
    <location>
        <begin position="108"/>
        <end position="124"/>
    </location>
</feature>
<keyword evidence="4" id="KW-0862">Zinc</keyword>
<evidence type="ECO:0000256" key="1">
    <source>
        <dbReference type="ARBA" id="ARBA00004496"/>
    </source>
</evidence>
<gene>
    <name evidence="8" type="ORF">BDY17DRAFT_130485</name>
</gene>
<dbReference type="PROSITE" id="PS50144">
    <property type="entry name" value="MATH"/>
    <property type="match status" value="1"/>
</dbReference>
<dbReference type="GO" id="GO:0008270">
    <property type="term" value="F:zinc ion binding"/>
    <property type="evidence" value="ECO:0007669"/>
    <property type="project" value="UniProtKB-KW"/>
</dbReference>
<dbReference type="CDD" id="cd02257">
    <property type="entry name" value="Peptidase_C19"/>
    <property type="match status" value="1"/>
</dbReference>
<keyword evidence="2" id="KW-0963">Cytoplasm</keyword>
<feature type="compositionally biased region" description="Basic and acidic residues" evidence="5">
    <location>
        <begin position="125"/>
        <end position="141"/>
    </location>
</feature>
<dbReference type="Pfam" id="PF02493">
    <property type="entry name" value="MORN"/>
    <property type="match status" value="4"/>
</dbReference>
<dbReference type="InterPro" id="IPR001841">
    <property type="entry name" value="Znf_RING"/>
</dbReference>
<feature type="domain" description="MATH" evidence="7">
    <location>
        <begin position="181"/>
        <end position="339"/>
    </location>
</feature>
<dbReference type="PANTHER" id="PTHR43215">
    <property type="entry name" value="RADIAL SPOKE HEAD 1 HOMOLOG"/>
    <property type="match status" value="1"/>
</dbReference>
<dbReference type="SUPFAM" id="SSF57850">
    <property type="entry name" value="RING/U-box"/>
    <property type="match status" value="1"/>
</dbReference>
<dbReference type="SUPFAM" id="SSF49599">
    <property type="entry name" value="TRAF domain-like"/>
    <property type="match status" value="1"/>
</dbReference>
<evidence type="ECO:0000256" key="5">
    <source>
        <dbReference type="SAM" id="MobiDB-lite"/>
    </source>
</evidence>
<feature type="compositionally biased region" description="Pro residues" evidence="5">
    <location>
        <begin position="1"/>
        <end position="13"/>
    </location>
</feature>
<name>A0A6A6PZE5_9PEZI</name>
<dbReference type="InterPro" id="IPR013083">
    <property type="entry name" value="Znf_RING/FYVE/PHD"/>
</dbReference>
<dbReference type="InterPro" id="IPR001394">
    <property type="entry name" value="Peptidase_C19_UCH"/>
</dbReference>
<dbReference type="Gene3D" id="3.90.70.10">
    <property type="entry name" value="Cysteine proteinases"/>
    <property type="match status" value="1"/>
</dbReference>
<dbReference type="Pfam" id="PF22486">
    <property type="entry name" value="MATH_2"/>
    <property type="match status" value="1"/>
</dbReference>
<dbReference type="GeneID" id="54470406"/>
<dbReference type="RefSeq" id="XP_033591106.1">
    <property type="nucleotide sequence ID" value="XM_033729404.1"/>
</dbReference>
<dbReference type="PANTHER" id="PTHR43215:SF14">
    <property type="entry name" value="RADIAL SPOKE HEAD 1 HOMOLOG"/>
    <property type="match status" value="1"/>
</dbReference>
<evidence type="ECO:0000259" key="6">
    <source>
        <dbReference type="PROSITE" id="PS50089"/>
    </source>
</evidence>
<dbReference type="Gene3D" id="2.60.210.10">
    <property type="entry name" value="Apoptosis, Tumor Necrosis Factor Receptor Associated Protein 2, Chain A"/>
    <property type="match status" value="1"/>
</dbReference>
<dbReference type="InterPro" id="IPR002083">
    <property type="entry name" value="MATH/TRAF_dom"/>
</dbReference>
<sequence>MASNAPPPPPSLDPPNTHFFSFTEPPLQPAFAPSTNLGDHHTPIHNHDRSLHSGLPPAPPPPSSLITMPPTSDRPIPPAPNTQAPPETGEQARLRASSDPGHHSESGDGSESDGEDGGEDENEEQDRQARWLPIPEDKSQPCEDELAYITQRGEHSALDYSYWEKKIFFDLEDPELYPIASGRIDWTVDGYNGTKEKPNEELIMRSPPVRIGGYDWCIKFYPKGNDSDYLSLYLECVTMQSDDFEASKDFSNPALPFLASCEKLRLRTSEAVQLGIVMYNPAEPRVYEHKIDAHQFTKQSSDYGWTRFTRYARPDFAFRMHGQRQAILRDDKLAFSAYVRLVHDPTRCMWAHGTDCYNDSVTLTGLRPFAPLTPMYSAKLPLLHFAPLRGFICKSKDVKMAYWLQCLLWKMMSRTRSDTYGEPANGAANIPCDAVAWLRHVAIELKKDTNPSVVDELIGDFNPDQGAAVGANRLRTKTQTSIQSAVDSHPTSLATPALLTLELERAEFDRKERKWSKLSAKVEMQNRIIVNGKPYILYAFSTHCGDLTSNKFKVYIRPNGPQSLWYAYSDGDVTAMTWKQAVDAHCGVDLAATTREARQSSSRHRKFLRFDDVDEVAHVVYYVRDDYRHFLTDTRVTEEWDVPENVKLCEPPKQTCDRPAPAQTGIGPGEMSAEMERHIIAATEKESQKSTDAVTGGATPSAWITDGEDIIMSDGEAMSARDTTDGSDFLCTGCTIEHLGREYYRGSLLGNRYHGEGHLISMNGDEYTGAFVAGEKCGFGKMVYARTGNVYEGQWLQDQHHGTGTLTEAKTKNVYEGGWKHGKKSGEFVLKGHMTEEDKGWCSICYDKEINTAFYDCGHVLACRDCAFKIDQCPVCRRRVVGRLELFGVKMVFE</sequence>
<evidence type="ECO:0000256" key="2">
    <source>
        <dbReference type="ARBA" id="ARBA00022490"/>
    </source>
</evidence>
<dbReference type="GO" id="GO:0005737">
    <property type="term" value="C:cytoplasm"/>
    <property type="evidence" value="ECO:0007669"/>
    <property type="project" value="UniProtKB-SubCell"/>
</dbReference>
<dbReference type="SUPFAM" id="SSF54001">
    <property type="entry name" value="Cysteine proteinases"/>
    <property type="match status" value="1"/>
</dbReference>
<dbReference type="SMART" id="SM00184">
    <property type="entry name" value="RING"/>
    <property type="match status" value="1"/>
</dbReference>
<protein>
    <recommendedName>
        <fullName evidence="10">RING-type domain-containing protein</fullName>
    </recommendedName>
</protein>
<organism evidence="8 9">
    <name type="scientific">Neohortaea acidophila</name>
    <dbReference type="NCBI Taxonomy" id="245834"/>
    <lineage>
        <taxon>Eukaryota</taxon>
        <taxon>Fungi</taxon>
        <taxon>Dikarya</taxon>
        <taxon>Ascomycota</taxon>
        <taxon>Pezizomycotina</taxon>
        <taxon>Dothideomycetes</taxon>
        <taxon>Dothideomycetidae</taxon>
        <taxon>Mycosphaerellales</taxon>
        <taxon>Teratosphaeriaceae</taxon>
        <taxon>Neohortaea</taxon>
    </lineage>
</organism>
<evidence type="ECO:0000313" key="8">
    <source>
        <dbReference type="EMBL" id="KAF2484537.1"/>
    </source>
</evidence>
<dbReference type="EMBL" id="MU001634">
    <property type="protein sequence ID" value="KAF2484537.1"/>
    <property type="molecule type" value="Genomic_DNA"/>
</dbReference>
<proteinExistence type="predicted"/>
<evidence type="ECO:0000256" key="3">
    <source>
        <dbReference type="ARBA" id="ARBA00022737"/>
    </source>
</evidence>
<dbReference type="GO" id="GO:0004843">
    <property type="term" value="F:cysteine-type deubiquitinase activity"/>
    <property type="evidence" value="ECO:0007669"/>
    <property type="project" value="InterPro"/>
</dbReference>
<comment type="subcellular location">
    <subcellularLocation>
        <location evidence="1">Cytoplasm</location>
    </subcellularLocation>
</comment>
<dbReference type="Gene3D" id="2.20.110.10">
    <property type="entry name" value="Histone H3 K4-specific methyltransferase SET7/9 N-terminal domain"/>
    <property type="match status" value="1"/>
</dbReference>
<feature type="region of interest" description="Disordered" evidence="5">
    <location>
        <begin position="1"/>
        <end position="141"/>
    </location>
</feature>
<evidence type="ECO:0000313" key="9">
    <source>
        <dbReference type="Proteomes" id="UP000799767"/>
    </source>
</evidence>
<dbReference type="Pfam" id="PF13920">
    <property type="entry name" value="zf-C3HC4_3"/>
    <property type="match status" value="1"/>
</dbReference>
<feature type="domain" description="RING-type" evidence="6">
    <location>
        <begin position="842"/>
        <end position="877"/>
    </location>
</feature>
<evidence type="ECO:0008006" key="10">
    <source>
        <dbReference type="Google" id="ProtNLM"/>
    </source>
</evidence>
<dbReference type="Proteomes" id="UP000799767">
    <property type="component" value="Unassembled WGS sequence"/>
</dbReference>
<keyword evidence="3" id="KW-0677">Repeat</keyword>
<dbReference type="InterPro" id="IPR008974">
    <property type="entry name" value="TRAF-like"/>
</dbReference>
<evidence type="ECO:0000259" key="7">
    <source>
        <dbReference type="PROSITE" id="PS50144"/>
    </source>
</evidence>
<dbReference type="InterPro" id="IPR038765">
    <property type="entry name" value="Papain-like_cys_pep_sf"/>
</dbReference>
<dbReference type="InterPro" id="IPR003409">
    <property type="entry name" value="MORN"/>
</dbReference>
<keyword evidence="4" id="KW-0863">Zinc-finger</keyword>
<accession>A0A6A6PZE5</accession>
<evidence type="ECO:0000256" key="4">
    <source>
        <dbReference type="PROSITE-ProRule" id="PRU00175"/>
    </source>
</evidence>
<dbReference type="PROSITE" id="PS50089">
    <property type="entry name" value="ZF_RING_2"/>
    <property type="match status" value="1"/>
</dbReference>
<feature type="compositionally biased region" description="Basic and acidic residues" evidence="5">
    <location>
        <begin position="38"/>
        <end position="51"/>
    </location>
</feature>
<dbReference type="GO" id="GO:0016579">
    <property type="term" value="P:protein deubiquitination"/>
    <property type="evidence" value="ECO:0007669"/>
    <property type="project" value="InterPro"/>
</dbReference>
<reference evidence="8" key="1">
    <citation type="journal article" date="2020" name="Stud. Mycol.">
        <title>101 Dothideomycetes genomes: a test case for predicting lifestyles and emergence of pathogens.</title>
        <authorList>
            <person name="Haridas S."/>
            <person name="Albert R."/>
            <person name="Binder M."/>
            <person name="Bloem J."/>
            <person name="Labutti K."/>
            <person name="Salamov A."/>
            <person name="Andreopoulos B."/>
            <person name="Baker S."/>
            <person name="Barry K."/>
            <person name="Bills G."/>
            <person name="Bluhm B."/>
            <person name="Cannon C."/>
            <person name="Castanera R."/>
            <person name="Culley D."/>
            <person name="Daum C."/>
            <person name="Ezra D."/>
            <person name="Gonzalez J."/>
            <person name="Henrissat B."/>
            <person name="Kuo A."/>
            <person name="Liang C."/>
            <person name="Lipzen A."/>
            <person name="Lutzoni F."/>
            <person name="Magnuson J."/>
            <person name="Mondo S."/>
            <person name="Nolan M."/>
            <person name="Ohm R."/>
            <person name="Pangilinan J."/>
            <person name="Park H.-J."/>
            <person name="Ramirez L."/>
            <person name="Alfaro M."/>
            <person name="Sun H."/>
            <person name="Tritt A."/>
            <person name="Yoshinaga Y."/>
            <person name="Zwiers L.-H."/>
            <person name="Turgeon B."/>
            <person name="Goodwin S."/>
            <person name="Spatafora J."/>
            <person name="Crous P."/>
            <person name="Grigoriev I."/>
        </authorList>
    </citation>
    <scope>NUCLEOTIDE SEQUENCE</scope>
    <source>
        <strain evidence="8">CBS 113389</strain>
    </source>
</reference>
<dbReference type="SMART" id="SM00698">
    <property type="entry name" value="MORN"/>
    <property type="match status" value="4"/>
</dbReference>
<dbReference type="Pfam" id="PF00443">
    <property type="entry name" value="UCH"/>
    <property type="match status" value="1"/>
</dbReference>
<dbReference type="SUPFAM" id="SSF82185">
    <property type="entry name" value="Histone H3 K4-specific methyltransferase SET7/9 N-terminal domain"/>
    <property type="match status" value="1"/>
</dbReference>
<dbReference type="Gene3D" id="3.30.40.10">
    <property type="entry name" value="Zinc/RING finger domain, C3HC4 (zinc finger)"/>
    <property type="match status" value="1"/>
</dbReference>
<keyword evidence="9" id="KW-1185">Reference proteome</keyword>
<keyword evidence="4" id="KW-0479">Metal-binding</keyword>